<dbReference type="EMBL" id="JABSTV010001249">
    <property type="protein sequence ID" value="KAH7963345.1"/>
    <property type="molecule type" value="Genomic_DNA"/>
</dbReference>
<feature type="compositionally biased region" description="Basic and acidic residues" evidence="1">
    <location>
        <begin position="20"/>
        <end position="42"/>
    </location>
</feature>
<feature type="region of interest" description="Disordered" evidence="1">
    <location>
        <begin position="1"/>
        <end position="44"/>
    </location>
</feature>
<reference evidence="2" key="1">
    <citation type="journal article" date="2020" name="Cell">
        <title>Large-Scale Comparative Analyses of Tick Genomes Elucidate Their Genetic Diversity and Vector Capacities.</title>
        <authorList>
            <consortium name="Tick Genome and Microbiome Consortium (TIGMIC)"/>
            <person name="Jia N."/>
            <person name="Wang J."/>
            <person name="Shi W."/>
            <person name="Du L."/>
            <person name="Sun Y."/>
            <person name="Zhan W."/>
            <person name="Jiang J.F."/>
            <person name="Wang Q."/>
            <person name="Zhang B."/>
            <person name="Ji P."/>
            <person name="Bell-Sakyi L."/>
            <person name="Cui X.M."/>
            <person name="Yuan T.T."/>
            <person name="Jiang B.G."/>
            <person name="Yang W.F."/>
            <person name="Lam T.T."/>
            <person name="Chang Q.C."/>
            <person name="Ding S.J."/>
            <person name="Wang X.J."/>
            <person name="Zhu J.G."/>
            <person name="Ruan X.D."/>
            <person name="Zhao L."/>
            <person name="Wei J.T."/>
            <person name="Ye R.Z."/>
            <person name="Que T.C."/>
            <person name="Du C.H."/>
            <person name="Zhou Y.H."/>
            <person name="Cheng J.X."/>
            <person name="Dai P.F."/>
            <person name="Guo W.B."/>
            <person name="Han X.H."/>
            <person name="Huang E.J."/>
            <person name="Li L.F."/>
            <person name="Wei W."/>
            <person name="Gao Y.C."/>
            <person name="Liu J.Z."/>
            <person name="Shao H.Z."/>
            <person name="Wang X."/>
            <person name="Wang C.C."/>
            <person name="Yang T.C."/>
            <person name="Huo Q.B."/>
            <person name="Li W."/>
            <person name="Chen H.Y."/>
            <person name="Chen S.E."/>
            <person name="Zhou L.G."/>
            <person name="Ni X.B."/>
            <person name="Tian J.H."/>
            <person name="Sheng Y."/>
            <person name="Liu T."/>
            <person name="Pan Y.S."/>
            <person name="Xia L.Y."/>
            <person name="Li J."/>
            <person name="Zhao F."/>
            <person name="Cao W.C."/>
        </authorList>
    </citation>
    <scope>NUCLEOTIDE SEQUENCE</scope>
    <source>
        <strain evidence="2">Rsan-2018</strain>
    </source>
</reference>
<organism evidence="2 3">
    <name type="scientific">Rhipicephalus sanguineus</name>
    <name type="common">Brown dog tick</name>
    <name type="synonym">Ixodes sanguineus</name>
    <dbReference type="NCBI Taxonomy" id="34632"/>
    <lineage>
        <taxon>Eukaryota</taxon>
        <taxon>Metazoa</taxon>
        <taxon>Ecdysozoa</taxon>
        <taxon>Arthropoda</taxon>
        <taxon>Chelicerata</taxon>
        <taxon>Arachnida</taxon>
        <taxon>Acari</taxon>
        <taxon>Parasitiformes</taxon>
        <taxon>Ixodida</taxon>
        <taxon>Ixodoidea</taxon>
        <taxon>Ixodidae</taxon>
        <taxon>Rhipicephalinae</taxon>
        <taxon>Rhipicephalus</taxon>
        <taxon>Rhipicephalus</taxon>
    </lineage>
</organism>
<evidence type="ECO:0000256" key="1">
    <source>
        <dbReference type="SAM" id="MobiDB-lite"/>
    </source>
</evidence>
<evidence type="ECO:0000313" key="2">
    <source>
        <dbReference type="EMBL" id="KAH7963345.1"/>
    </source>
</evidence>
<dbReference type="Proteomes" id="UP000821837">
    <property type="component" value="Chromosome 3"/>
</dbReference>
<evidence type="ECO:0000313" key="3">
    <source>
        <dbReference type="Proteomes" id="UP000821837"/>
    </source>
</evidence>
<keyword evidence="3" id="KW-1185">Reference proteome</keyword>
<protein>
    <submittedName>
        <fullName evidence="2">Uncharacterized protein</fullName>
    </submittedName>
</protein>
<name>A0A9D4T018_RHISA</name>
<gene>
    <name evidence="2" type="ORF">HPB52_020674</name>
</gene>
<comment type="caution">
    <text evidence="2">The sequence shown here is derived from an EMBL/GenBank/DDBJ whole genome shotgun (WGS) entry which is preliminary data.</text>
</comment>
<proteinExistence type="predicted"/>
<reference evidence="2" key="2">
    <citation type="submission" date="2021-09" db="EMBL/GenBank/DDBJ databases">
        <authorList>
            <person name="Jia N."/>
            <person name="Wang J."/>
            <person name="Shi W."/>
            <person name="Du L."/>
            <person name="Sun Y."/>
            <person name="Zhan W."/>
            <person name="Jiang J."/>
            <person name="Wang Q."/>
            <person name="Zhang B."/>
            <person name="Ji P."/>
            <person name="Sakyi L.B."/>
            <person name="Cui X."/>
            <person name="Yuan T."/>
            <person name="Jiang B."/>
            <person name="Yang W."/>
            <person name="Lam T.T.-Y."/>
            <person name="Chang Q."/>
            <person name="Ding S."/>
            <person name="Wang X."/>
            <person name="Zhu J."/>
            <person name="Ruan X."/>
            <person name="Zhao L."/>
            <person name="Wei J."/>
            <person name="Que T."/>
            <person name="Du C."/>
            <person name="Cheng J."/>
            <person name="Dai P."/>
            <person name="Han X."/>
            <person name="Huang E."/>
            <person name="Gao Y."/>
            <person name="Liu J."/>
            <person name="Shao H."/>
            <person name="Ye R."/>
            <person name="Li L."/>
            <person name="Wei W."/>
            <person name="Wang X."/>
            <person name="Wang C."/>
            <person name="Huo Q."/>
            <person name="Li W."/>
            <person name="Guo W."/>
            <person name="Chen H."/>
            <person name="Chen S."/>
            <person name="Zhou L."/>
            <person name="Zhou L."/>
            <person name="Ni X."/>
            <person name="Tian J."/>
            <person name="Zhou Y."/>
            <person name="Sheng Y."/>
            <person name="Liu T."/>
            <person name="Pan Y."/>
            <person name="Xia L."/>
            <person name="Li J."/>
            <person name="Zhao F."/>
            <person name="Cao W."/>
        </authorList>
    </citation>
    <scope>NUCLEOTIDE SEQUENCE</scope>
    <source>
        <strain evidence="2">Rsan-2018</strain>
        <tissue evidence="2">Larvae</tissue>
    </source>
</reference>
<dbReference type="AlphaFoldDB" id="A0A9D4T018"/>
<sequence length="133" mass="14079">MPGQLAPPRRLVPRASLTTRPERETAKKKDRRSPTRERERARGRNALFGSGIPAFSPILGLANNGTRRAGRRDWQSLALAAAAPQPPPAAPAVLSGPLHIGGGERLLPQSDDAIPELNLDVIGAAVSRDGSTV</sequence>
<accession>A0A9D4T018</accession>